<dbReference type="GO" id="GO:0015833">
    <property type="term" value="P:peptide transport"/>
    <property type="evidence" value="ECO:0007669"/>
    <property type="project" value="TreeGrafter"/>
</dbReference>
<accession>Q315Z7</accession>
<dbReference type="PIRSF" id="PIRSF002741">
    <property type="entry name" value="MppA"/>
    <property type="match status" value="1"/>
</dbReference>
<dbReference type="InterPro" id="IPR039424">
    <property type="entry name" value="SBP_5"/>
</dbReference>
<proteinExistence type="predicted"/>
<feature type="signal peptide" evidence="2">
    <location>
        <begin position="1"/>
        <end position="42"/>
    </location>
</feature>
<sequence length="628" mass="70047">MQYALRRRKGVNMLAVVSGTAARVCMMAVCALWLMQAGAAAAQPLTVLTMDGEPRFAWNGRHFPHADPDAPKGGTLRLSARGNFDSMHAFIARGLPAAGIGLTVETLGTGAPDNTLFEYYGLIAQSFEVAPDFSHVTFNINPAARFHDGRPVTAHDVAVTFRLLMEHGAPRYKQYYAAVDRAEELSPLSVRFYLKEKNNKELPVILAQLPVLPAHYWQNHDFSQPSLVPAVGSGPYRVKDFAMGSYVEYELVDDYWARDLPVNKGRYNFGTIRYEYYRDETVAREAFKAGEFDLYPEGTAKAWVSAYTGPAVAAGHIRREELTTNRPMGMYGFFFNTRKDLFQDRRVRQALALLFDFEWTNKAIFHGSYTRSTSFFANSELASSGKPSQAELDVLRPFAGQLPPEVLTSAWDVPRTAGDGNIRPQMRQALALLQQAGWTLQDGRLRDAAGRPFEFTLLLQSAGSTRVVLPYRRNLERLGIIMNVAMSDPTQYVNRVRSFDYDMIMGRVPQSASPGNEQRSYWTSASAGTPGSRNYAGVRSAVVDALVERLIASPDRDSLVVNCRALDRVLLWGAYVIPGWYSSSVRIAYWDKFGRSETPPATGFDVHSWWVDKEAEKALRNAGTGYGN</sequence>
<organism evidence="4 5">
    <name type="scientific">Oleidesulfovibrio alaskensis (strain ATCC BAA-1058 / DSM 17464 / G20)</name>
    <name type="common">Desulfovibrio alaskensis</name>
    <dbReference type="NCBI Taxonomy" id="207559"/>
    <lineage>
        <taxon>Bacteria</taxon>
        <taxon>Pseudomonadati</taxon>
        <taxon>Thermodesulfobacteriota</taxon>
        <taxon>Desulfovibrionia</taxon>
        <taxon>Desulfovibrionales</taxon>
        <taxon>Desulfovibrionaceae</taxon>
        <taxon>Oleidesulfovibrio</taxon>
    </lineage>
</organism>
<dbReference type="Gene3D" id="3.40.190.10">
    <property type="entry name" value="Periplasmic binding protein-like II"/>
    <property type="match status" value="1"/>
</dbReference>
<dbReference type="Gene3D" id="3.10.105.10">
    <property type="entry name" value="Dipeptide-binding Protein, Domain 3"/>
    <property type="match status" value="1"/>
</dbReference>
<feature type="chain" id="PRO_5004220180" evidence="2">
    <location>
        <begin position="43"/>
        <end position="628"/>
    </location>
</feature>
<dbReference type="HOGENOM" id="CLU_023171_0_0_7"/>
<dbReference type="InterPro" id="IPR000914">
    <property type="entry name" value="SBP_5_dom"/>
</dbReference>
<dbReference type="eggNOG" id="COG4166">
    <property type="taxonomic scope" value="Bacteria"/>
</dbReference>
<evidence type="ECO:0000256" key="1">
    <source>
        <dbReference type="ARBA" id="ARBA00022729"/>
    </source>
</evidence>
<name>Q315Z7_OLEA2</name>
<feature type="domain" description="Solute-binding protein family 5" evidence="3">
    <location>
        <begin position="119"/>
        <end position="526"/>
    </location>
</feature>
<dbReference type="RefSeq" id="WP_011366577.1">
    <property type="nucleotide sequence ID" value="NC_007519.1"/>
</dbReference>
<dbReference type="Pfam" id="PF00496">
    <property type="entry name" value="SBP_bac_5"/>
    <property type="match status" value="1"/>
</dbReference>
<dbReference type="CDD" id="cd08497">
    <property type="entry name" value="MbnE-like"/>
    <property type="match status" value="1"/>
</dbReference>
<evidence type="ECO:0000259" key="3">
    <source>
        <dbReference type="Pfam" id="PF00496"/>
    </source>
</evidence>
<gene>
    <name evidence="4" type="ordered locus">Dde_0448</name>
</gene>
<dbReference type="EMBL" id="CP000112">
    <property type="protein sequence ID" value="ABB37249.1"/>
    <property type="molecule type" value="Genomic_DNA"/>
</dbReference>
<evidence type="ECO:0000313" key="5">
    <source>
        <dbReference type="Proteomes" id="UP000002710"/>
    </source>
</evidence>
<reference evidence="4 5" key="1">
    <citation type="journal article" date="2011" name="J. Bacteriol.">
        <title>Complete genome sequence and updated annotation of Desulfovibrio alaskensis G20.</title>
        <authorList>
            <person name="Hauser L.J."/>
            <person name="Land M.L."/>
            <person name="Brown S.D."/>
            <person name="Larimer F."/>
            <person name="Keller K.L."/>
            <person name="Rapp-Giles B.J."/>
            <person name="Price M.N."/>
            <person name="Lin M."/>
            <person name="Bruce D.C."/>
            <person name="Detter J.C."/>
            <person name="Tapia R."/>
            <person name="Han C.S."/>
            <person name="Goodwin L.A."/>
            <person name="Cheng J.F."/>
            <person name="Pitluck S."/>
            <person name="Copeland A."/>
            <person name="Lucas S."/>
            <person name="Nolan M."/>
            <person name="Lapidus A.L."/>
            <person name="Palumbo A.V."/>
            <person name="Wall J.D."/>
        </authorList>
    </citation>
    <scope>NUCLEOTIDE SEQUENCE [LARGE SCALE GENOMIC DNA]</scope>
    <source>
        <strain evidence="5">ATCC BAA 1058 / DSM 17464 / G20</strain>
    </source>
</reference>
<evidence type="ECO:0000256" key="2">
    <source>
        <dbReference type="SAM" id="SignalP"/>
    </source>
</evidence>
<dbReference type="PANTHER" id="PTHR30290:SF64">
    <property type="entry name" value="ABC TRANSPORTER PERIPLASMIC BINDING PROTEIN"/>
    <property type="match status" value="1"/>
</dbReference>
<protein>
    <submittedName>
        <fullName evidence="4">ABC-type transporter, periplasmic subunit</fullName>
    </submittedName>
</protein>
<dbReference type="InterPro" id="IPR030678">
    <property type="entry name" value="Peptide/Ni-bd"/>
</dbReference>
<keyword evidence="5" id="KW-1185">Reference proteome</keyword>
<dbReference type="GO" id="GO:0043190">
    <property type="term" value="C:ATP-binding cassette (ABC) transporter complex"/>
    <property type="evidence" value="ECO:0007669"/>
    <property type="project" value="InterPro"/>
</dbReference>
<dbReference type="PANTHER" id="PTHR30290">
    <property type="entry name" value="PERIPLASMIC BINDING COMPONENT OF ABC TRANSPORTER"/>
    <property type="match status" value="1"/>
</dbReference>
<dbReference type="GO" id="GO:1904680">
    <property type="term" value="F:peptide transmembrane transporter activity"/>
    <property type="evidence" value="ECO:0007669"/>
    <property type="project" value="TreeGrafter"/>
</dbReference>
<evidence type="ECO:0000313" key="4">
    <source>
        <dbReference type="EMBL" id="ABB37249.1"/>
    </source>
</evidence>
<dbReference type="SUPFAM" id="SSF53850">
    <property type="entry name" value="Periplasmic binding protein-like II"/>
    <property type="match status" value="1"/>
</dbReference>
<dbReference type="STRING" id="207559.Dde_0448"/>
<dbReference type="AlphaFoldDB" id="Q315Z7"/>
<dbReference type="GO" id="GO:0030288">
    <property type="term" value="C:outer membrane-bounded periplasmic space"/>
    <property type="evidence" value="ECO:0007669"/>
    <property type="project" value="TreeGrafter"/>
</dbReference>
<dbReference type="GO" id="GO:0042884">
    <property type="term" value="P:microcin transport"/>
    <property type="evidence" value="ECO:0007669"/>
    <property type="project" value="TreeGrafter"/>
</dbReference>
<dbReference type="KEGG" id="dde:Dde_0448"/>
<keyword evidence="1 2" id="KW-0732">Signal</keyword>
<dbReference type="Proteomes" id="UP000002710">
    <property type="component" value="Chromosome"/>
</dbReference>